<evidence type="ECO:0000256" key="4">
    <source>
        <dbReference type="ARBA" id="ARBA00022989"/>
    </source>
</evidence>
<feature type="transmembrane region" description="Helical" evidence="6">
    <location>
        <begin position="146"/>
        <end position="165"/>
    </location>
</feature>
<dbReference type="CDD" id="cd06579">
    <property type="entry name" value="TM_PBP1_transp_AraH_like"/>
    <property type="match status" value="1"/>
</dbReference>
<comment type="subcellular location">
    <subcellularLocation>
        <location evidence="1">Cell membrane</location>
        <topology evidence="1">Multi-pass membrane protein</topology>
    </subcellularLocation>
</comment>
<keyword evidence="4 6" id="KW-1133">Transmembrane helix</keyword>
<name>A0A226WU44_CABSO</name>
<dbReference type="AlphaFoldDB" id="A0A226WU44"/>
<gene>
    <name evidence="7" type="ORF">BSU04_32765</name>
</gene>
<feature type="transmembrane region" description="Helical" evidence="6">
    <location>
        <begin position="235"/>
        <end position="255"/>
    </location>
</feature>
<dbReference type="InterPro" id="IPR001851">
    <property type="entry name" value="ABC_transp_permease"/>
</dbReference>
<evidence type="ECO:0000256" key="6">
    <source>
        <dbReference type="SAM" id="Phobius"/>
    </source>
</evidence>
<feature type="transmembrane region" description="Helical" evidence="6">
    <location>
        <begin position="117"/>
        <end position="139"/>
    </location>
</feature>
<reference evidence="8" key="1">
    <citation type="submission" date="2017-01" db="EMBL/GenBank/DDBJ databases">
        <title>Genome Analysis of Deinococcus marmoris KOPRI26562.</title>
        <authorList>
            <person name="Kim J.H."/>
            <person name="Oh H.-M."/>
        </authorList>
    </citation>
    <scope>NUCLEOTIDE SEQUENCE [LARGE SCALE GENOMIC DNA]</scope>
    <source>
        <strain evidence="8">PAMC 26633</strain>
    </source>
</reference>
<organism evidence="7 8">
    <name type="scientific">Caballeronia sordidicola</name>
    <name type="common">Burkholderia sordidicola</name>
    <dbReference type="NCBI Taxonomy" id="196367"/>
    <lineage>
        <taxon>Bacteria</taxon>
        <taxon>Pseudomonadati</taxon>
        <taxon>Pseudomonadota</taxon>
        <taxon>Betaproteobacteria</taxon>
        <taxon>Burkholderiales</taxon>
        <taxon>Burkholderiaceae</taxon>
        <taxon>Caballeronia</taxon>
    </lineage>
</organism>
<dbReference type="GO" id="GO:0005886">
    <property type="term" value="C:plasma membrane"/>
    <property type="evidence" value="ECO:0007669"/>
    <property type="project" value="UniProtKB-SubCell"/>
</dbReference>
<dbReference type="Pfam" id="PF02653">
    <property type="entry name" value="BPD_transp_2"/>
    <property type="match status" value="1"/>
</dbReference>
<evidence type="ECO:0000256" key="2">
    <source>
        <dbReference type="ARBA" id="ARBA00022475"/>
    </source>
</evidence>
<comment type="caution">
    <text evidence="7">The sequence shown here is derived from an EMBL/GenBank/DDBJ whole genome shotgun (WGS) entry which is preliminary data.</text>
</comment>
<protein>
    <submittedName>
        <fullName evidence="7">Ribose ABC transport system, permease protein RbsC</fullName>
    </submittedName>
</protein>
<feature type="transmembrane region" description="Helical" evidence="6">
    <location>
        <begin position="36"/>
        <end position="60"/>
    </location>
</feature>
<evidence type="ECO:0000256" key="3">
    <source>
        <dbReference type="ARBA" id="ARBA00022692"/>
    </source>
</evidence>
<feature type="transmembrane region" description="Helical" evidence="6">
    <location>
        <begin position="66"/>
        <end position="84"/>
    </location>
</feature>
<proteinExistence type="predicted"/>
<dbReference type="Proteomes" id="UP000214720">
    <property type="component" value="Unassembled WGS sequence"/>
</dbReference>
<dbReference type="GO" id="GO:0022857">
    <property type="term" value="F:transmembrane transporter activity"/>
    <property type="evidence" value="ECO:0007669"/>
    <property type="project" value="InterPro"/>
</dbReference>
<evidence type="ECO:0000313" key="7">
    <source>
        <dbReference type="EMBL" id="OXC74330.1"/>
    </source>
</evidence>
<keyword evidence="2" id="KW-1003">Cell membrane</keyword>
<feature type="transmembrane region" description="Helical" evidence="6">
    <location>
        <begin position="267"/>
        <end position="285"/>
    </location>
</feature>
<feature type="transmembrane region" description="Helical" evidence="6">
    <location>
        <begin position="185"/>
        <end position="204"/>
    </location>
</feature>
<dbReference type="PANTHER" id="PTHR32196">
    <property type="entry name" value="ABC TRANSPORTER PERMEASE PROTEIN YPHD-RELATED-RELATED"/>
    <property type="match status" value="1"/>
</dbReference>
<dbReference type="OrthoDB" id="5422926at2"/>
<feature type="transmembrane region" description="Helical" evidence="6">
    <location>
        <begin position="292"/>
        <end position="311"/>
    </location>
</feature>
<sequence>MSRHTPGDASAKDDALPSTSSADSMYSRLKTIQAPWAWSFIGAALVWIATVAIFGFSIAGNVVETALIYGVFMVLVGLGQMLVITSGTGNIDLSVPSTIALAGVIGMHVMNGDDGRIAAGFTAVLGVGVAVGLANYSLIRLLRIPPIIATLSSSFIIQSIAITQGRNLPAPPAALGAFAIGRVLHIPYIALAALVLSLALAVLLHRSVYGRRLSAVGQNTRAAWLAGVNVHRTRCIAYVLSAVIAALTAISLAAVSGGASLDMGVEYMLISIAVVVIGGTLVTGGKATITGVWGASMFLFLMTAILNAVGADAGVRSLVYGALIIAVTAAAGSKALR</sequence>
<keyword evidence="5 6" id="KW-0472">Membrane</keyword>
<accession>A0A226WU44</accession>
<evidence type="ECO:0000256" key="1">
    <source>
        <dbReference type="ARBA" id="ARBA00004651"/>
    </source>
</evidence>
<keyword evidence="3 6" id="KW-0812">Transmembrane</keyword>
<evidence type="ECO:0000256" key="5">
    <source>
        <dbReference type="ARBA" id="ARBA00023136"/>
    </source>
</evidence>
<dbReference type="EMBL" id="MTHB01000223">
    <property type="protein sequence ID" value="OXC74330.1"/>
    <property type="molecule type" value="Genomic_DNA"/>
</dbReference>
<evidence type="ECO:0000313" key="8">
    <source>
        <dbReference type="Proteomes" id="UP000214720"/>
    </source>
</evidence>
<feature type="transmembrane region" description="Helical" evidence="6">
    <location>
        <begin position="317"/>
        <end position="336"/>
    </location>
</feature>